<dbReference type="Gene3D" id="3.90.550.10">
    <property type="entry name" value="Spore Coat Polysaccharide Biosynthesis Protein SpsA, Chain A"/>
    <property type="match status" value="1"/>
</dbReference>
<dbReference type="EMBL" id="UINC01143754">
    <property type="protein sequence ID" value="SVD32865.1"/>
    <property type="molecule type" value="Genomic_DNA"/>
</dbReference>
<dbReference type="InterPro" id="IPR005835">
    <property type="entry name" value="NTP_transferase_dom"/>
</dbReference>
<dbReference type="InterPro" id="IPR029044">
    <property type="entry name" value="Nucleotide-diphossugar_trans"/>
</dbReference>
<feature type="domain" description="Nucleotidyl transferase" evidence="1">
    <location>
        <begin position="2"/>
        <end position="170"/>
    </location>
</feature>
<proteinExistence type="predicted"/>
<organism evidence="2">
    <name type="scientific">marine metagenome</name>
    <dbReference type="NCBI Taxonomy" id="408172"/>
    <lineage>
        <taxon>unclassified sequences</taxon>
        <taxon>metagenomes</taxon>
        <taxon>ecological metagenomes</taxon>
    </lineage>
</organism>
<dbReference type="AlphaFoldDB" id="A0A382UG95"/>
<evidence type="ECO:0000259" key="1">
    <source>
        <dbReference type="Pfam" id="PF00483"/>
    </source>
</evidence>
<gene>
    <name evidence="2" type="ORF">METZ01_LOCUS385719</name>
</gene>
<protein>
    <recommendedName>
        <fullName evidence="1">Nucleotidyl transferase domain-containing protein</fullName>
    </recommendedName>
</protein>
<accession>A0A382UG95</accession>
<reference evidence="2" key="1">
    <citation type="submission" date="2018-05" db="EMBL/GenBank/DDBJ databases">
        <authorList>
            <person name="Lanie J.A."/>
            <person name="Ng W.-L."/>
            <person name="Kazmierczak K.M."/>
            <person name="Andrzejewski T.M."/>
            <person name="Davidsen T.M."/>
            <person name="Wayne K.J."/>
            <person name="Tettelin H."/>
            <person name="Glass J.I."/>
            <person name="Rusch D."/>
            <person name="Podicherti R."/>
            <person name="Tsui H.-C.T."/>
            <person name="Winkler M.E."/>
        </authorList>
    </citation>
    <scope>NUCLEOTIDE SEQUENCE</scope>
</reference>
<dbReference type="Pfam" id="PF00483">
    <property type="entry name" value="NTP_transferase"/>
    <property type="match status" value="1"/>
</dbReference>
<dbReference type="InterPro" id="IPR016873">
    <property type="entry name" value="Caps_polysacc_synth_BcbE_prd"/>
</dbReference>
<dbReference type="SUPFAM" id="SSF53448">
    <property type="entry name" value="Nucleotide-diphospho-sugar transferases"/>
    <property type="match status" value="1"/>
</dbReference>
<dbReference type="PIRSF" id="PIRSF028162">
    <property type="entry name" value="BcbE_prd"/>
    <property type="match status" value="1"/>
</dbReference>
<evidence type="ECO:0000313" key="2">
    <source>
        <dbReference type="EMBL" id="SVD32865.1"/>
    </source>
</evidence>
<name>A0A382UG95_9ZZZZ</name>
<sequence>MAGKALRLVDAGYDVPKPLVSVLGKTIVQWSIETLGLKGNYIFCCKQEHIEKYNIDKILKGLIADSEVISIDYQTRGTLESVLEARNKINNDEELIISDTDHCLIWDFTNFDKNIRCKDIDACVMVFPKPTYSKAASYVKLNKDGYVIKSAEKIPISTTATVGLHYFKRGSDFVKYADKMIEQNISYKNEFYVTPIYSLLAAAGKKIITSPVKKMWALGNPNEINLFIKEYSN</sequence>